<accession>A0A2V1IQY2</accession>
<evidence type="ECO:0000313" key="3">
    <source>
        <dbReference type="Proteomes" id="UP000244905"/>
    </source>
</evidence>
<protein>
    <recommendedName>
        <fullName evidence="4">DUF4760 domain-containing protein</fullName>
    </recommendedName>
</protein>
<organism evidence="2 3">
    <name type="scientific">Duncaniella muris</name>
    <dbReference type="NCBI Taxonomy" id="2094150"/>
    <lineage>
        <taxon>Bacteria</taxon>
        <taxon>Pseudomonadati</taxon>
        <taxon>Bacteroidota</taxon>
        <taxon>Bacteroidia</taxon>
        <taxon>Bacteroidales</taxon>
        <taxon>Muribaculaceae</taxon>
        <taxon>Duncaniella</taxon>
    </lineage>
</organism>
<name>A0A2V1IQY2_9BACT</name>
<dbReference type="EMBL" id="PUEC01000009">
    <property type="protein sequence ID" value="PWB02866.1"/>
    <property type="molecule type" value="Genomic_DNA"/>
</dbReference>
<gene>
    <name evidence="2" type="ORF">C5O23_05415</name>
</gene>
<reference evidence="3" key="1">
    <citation type="submission" date="2018-02" db="EMBL/GenBank/DDBJ databases">
        <authorList>
            <person name="Clavel T."/>
            <person name="Strowig T."/>
        </authorList>
    </citation>
    <scope>NUCLEOTIDE SEQUENCE [LARGE SCALE GENOMIC DNA]</scope>
    <source>
        <strain evidence="3">DSM 103720</strain>
    </source>
</reference>
<dbReference type="AlphaFoldDB" id="A0A2V1IQY2"/>
<keyword evidence="3" id="KW-1185">Reference proteome</keyword>
<dbReference type="Proteomes" id="UP000244905">
    <property type="component" value="Unassembled WGS sequence"/>
</dbReference>
<sequence>MTEDVTTIARGISEFGMMAITAAFFLILSAGLMVACFKWFKATINGMISDNKTIMTNLLDETRKQNEQLTDISEGLRPETQLRIKNTSGVYFDYAVEKVCRIIKKVREENHIVDRDATRNKIHTLILNLHEDRNSRFDYYTYRGKRLTSYTSPEWVTWVAEVVELEVYAENINNSRAYTNVAAVYERIKLDFYHKMNQ</sequence>
<proteinExistence type="predicted"/>
<comment type="caution">
    <text evidence="2">The sequence shown here is derived from an EMBL/GenBank/DDBJ whole genome shotgun (WGS) entry which is preliminary data.</text>
</comment>
<evidence type="ECO:0000313" key="2">
    <source>
        <dbReference type="EMBL" id="PWB02866.1"/>
    </source>
</evidence>
<dbReference type="GeneID" id="82525780"/>
<evidence type="ECO:0000256" key="1">
    <source>
        <dbReference type="SAM" id="Phobius"/>
    </source>
</evidence>
<keyword evidence="1" id="KW-0472">Membrane</keyword>
<keyword evidence="1" id="KW-0812">Transmembrane</keyword>
<dbReference type="RefSeq" id="WP_107031931.1">
    <property type="nucleotide sequence ID" value="NZ_PUEC01000009.1"/>
</dbReference>
<keyword evidence="1" id="KW-1133">Transmembrane helix</keyword>
<evidence type="ECO:0008006" key="4">
    <source>
        <dbReference type="Google" id="ProtNLM"/>
    </source>
</evidence>
<feature type="transmembrane region" description="Helical" evidence="1">
    <location>
        <begin position="15"/>
        <end position="37"/>
    </location>
</feature>